<dbReference type="PRINTS" id="PR00160">
    <property type="entry name" value="GLUTAREDOXIN"/>
</dbReference>
<evidence type="ECO:0000256" key="2">
    <source>
        <dbReference type="ARBA" id="ARBA00023284"/>
    </source>
</evidence>
<name>A0A4Q1BGZ7_TREME</name>
<comment type="caution">
    <text evidence="5">The sequence shown here is derived from an EMBL/GenBank/DDBJ whole genome shotgun (WGS) entry which is preliminary data.</text>
</comment>
<feature type="transmembrane region" description="Helical" evidence="3">
    <location>
        <begin position="55"/>
        <end position="72"/>
    </location>
</feature>
<evidence type="ECO:0000259" key="4">
    <source>
        <dbReference type="Pfam" id="PF00462"/>
    </source>
</evidence>
<reference evidence="5 6" key="1">
    <citation type="submission" date="2016-06" db="EMBL/GenBank/DDBJ databases">
        <title>Evolution of pathogenesis and genome organization in the Tremellales.</title>
        <authorList>
            <person name="Cuomo C."/>
            <person name="Litvintseva A."/>
            <person name="Heitman J."/>
            <person name="Chen Y."/>
            <person name="Sun S."/>
            <person name="Springer D."/>
            <person name="Dromer F."/>
            <person name="Young S."/>
            <person name="Zeng Q."/>
            <person name="Chapman S."/>
            <person name="Gujja S."/>
            <person name="Saif S."/>
            <person name="Birren B."/>
        </authorList>
    </citation>
    <scope>NUCLEOTIDE SEQUENCE [LARGE SCALE GENOMIC DNA]</scope>
    <source>
        <strain evidence="5 6">ATCC 28783</strain>
    </source>
</reference>
<dbReference type="SUPFAM" id="SSF52833">
    <property type="entry name" value="Thioredoxin-like"/>
    <property type="match status" value="1"/>
</dbReference>
<dbReference type="InParanoid" id="A0A4Q1BGZ7"/>
<dbReference type="PANTHER" id="PTHR45694:SF5">
    <property type="entry name" value="GLUTAREDOXIN 2"/>
    <property type="match status" value="1"/>
</dbReference>
<evidence type="ECO:0000313" key="5">
    <source>
        <dbReference type="EMBL" id="RXK36866.1"/>
    </source>
</evidence>
<dbReference type="VEuPathDB" id="FungiDB:TREMEDRAFT_35214"/>
<dbReference type="GO" id="GO:0000324">
    <property type="term" value="C:fungal-type vacuole"/>
    <property type="evidence" value="ECO:0007669"/>
    <property type="project" value="TreeGrafter"/>
</dbReference>
<dbReference type="InterPro" id="IPR002109">
    <property type="entry name" value="Glutaredoxin"/>
</dbReference>
<dbReference type="EMBL" id="SDIL01000084">
    <property type="protein sequence ID" value="RXK36866.1"/>
    <property type="molecule type" value="Genomic_DNA"/>
</dbReference>
<dbReference type="CDD" id="cd03419">
    <property type="entry name" value="GRX_GRXh_1_2_like"/>
    <property type="match status" value="1"/>
</dbReference>
<dbReference type="Proteomes" id="UP000289152">
    <property type="component" value="Unassembled WGS sequence"/>
</dbReference>
<dbReference type="OrthoDB" id="423313at2759"/>
<gene>
    <name evidence="5" type="ORF">M231_05840</name>
</gene>
<keyword evidence="3" id="KW-1133">Transmembrane helix</keyword>
<proteinExistence type="predicted"/>
<dbReference type="Pfam" id="PF00462">
    <property type="entry name" value="Glutaredoxin"/>
    <property type="match status" value="1"/>
</dbReference>
<dbReference type="InterPro" id="IPR036249">
    <property type="entry name" value="Thioredoxin-like_sf"/>
</dbReference>
<dbReference type="Gene3D" id="3.40.30.10">
    <property type="entry name" value="Glutaredoxin"/>
    <property type="match status" value="1"/>
</dbReference>
<dbReference type="GO" id="GO:0005801">
    <property type="term" value="C:cis-Golgi network"/>
    <property type="evidence" value="ECO:0007669"/>
    <property type="project" value="TreeGrafter"/>
</dbReference>
<dbReference type="GO" id="GO:0034599">
    <property type="term" value="P:cellular response to oxidative stress"/>
    <property type="evidence" value="ECO:0007669"/>
    <property type="project" value="TreeGrafter"/>
</dbReference>
<dbReference type="STRING" id="5217.A0A4Q1BGZ7"/>
<dbReference type="PROSITE" id="PS00195">
    <property type="entry name" value="GLUTAREDOXIN_1"/>
    <property type="match status" value="1"/>
</dbReference>
<feature type="domain" description="Glutaredoxin" evidence="4">
    <location>
        <begin position="234"/>
        <end position="294"/>
    </location>
</feature>
<accession>A0A4Q1BGZ7</accession>
<dbReference type="GO" id="GO:0015038">
    <property type="term" value="F:glutathione disulfide oxidoreductase activity"/>
    <property type="evidence" value="ECO:0007669"/>
    <property type="project" value="TreeGrafter"/>
</dbReference>
<evidence type="ECO:0000256" key="3">
    <source>
        <dbReference type="SAM" id="Phobius"/>
    </source>
</evidence>
<dbReference type="PROSITE" id="PS51354">
    <property type="entry name" value="GLUTAREDOXIN_2"/>
    <property type="match status" value="1"/>
</dbReference>
<protein>
    <recommendedName>
        <fullName evidence="4">Glutaredoxin domain-containing protein</fullName>
    </recommendedName>
</protein>
<dbReference type="AlphaFoldDB" id="A0A4Q1BGZ7"/>
<keyword evidence="6" id="KW-1185">Reference proteome</keyword>
<keyword evidence="3" id="KW-0472">Membrane</keyword>
<keyword evidence="1" id="KW-1015">Disulfide bond</keyword>
<dbReference type="InterPro" id="IPR011767">
    <property type="entry name" value="GLR_AS"/>
</dbReference>
<evidence type="ECO:0000256" key="1">
    <source>
        <dbReference type="ARBA" id="ARBA00023157"/>
    </source>
</evidence>
<evidence type="ECO:0000313" key="6">
    <source>
        <dbReference type="Proteomes" id="UP000289152"/>
    </source>
</evidence>
<keyword evidence="3" id="KW-0812">Transmembrane</keyword>
<keyword evidence="2" id="KW-0676">Redox-active center</keyword>
<sequence>MPCLALTFSLSDEEKPPILPLVHPSSPPNRSPGRISARRVSYTLKTRLEKHHTPILFTLLFVSILGSIFFLTRSSIPSIQFTHSTPRHLYVRDSSEHVHAHVTHTPITETEEDNGLSLLIQDTEELIAEDDEFWDHYVEPIPLSDEEAAAEAEVKARHADVLEHDRQQSLRALIWWLAEGGMFSEDWKVPSKGELRKAGGRGMENMLMGIDNGEAGDEIFEDGWAEFANKRYRIVMFSKSYCPYCKHAKTILDNYFLTPAPFVIELDQRVDHNIIQDLLQHLTGRRSVPNLILDFVSAGGDDDMTLAHSEGAMQKRFEEMKVVPMHGRRRKAPIKL</sequence>
<organism evidence="5 6">
    <name type="scientific">Tremella mesenterica</name>
    <name type="common">Jelly fungus</name>
    <dbReference type="NCBI Taxonomy" id="5217"/>
    <lineage>
        <taxon>Eukaryota</taxon>
        <taxon>Fungi</taxon>
        <taxon>Dikarya</taxon>
        <taxon>Basidiomycota</taxon>
        <taxon>Agaricomycotina</taxon>
        <taxon>Tremellomycetes</taxon>
        <taxon>Tremellales</taxon>
        <taxon>Tremellaceae</taxon>
        <taxon>Tremella</taxon>
    </lineage>
</organism>
<dbReference type="InterPro" id="IPR014025">
    <property type="entry name" value="Glutaredoxin_subgr"/>
</dbReference>
<dbReference type="GO" id="GO:0005796">
    <property type="term" value="C:Golgi lumen"/>
    <property type="evidence" value="ECO:0007669"/>
    <property type="project" value="TreeGrafter"/>
</dbReference>
<dbReference type="PANTHER" id="PTHR45694">
    <property type="entry name" value="GLUTAREDOXIN 2"/>
    <property type="match status" value="1"/>
</dbReference>